<dbReference type="Proteomes" id="UP000018468">
    <property type="component" value="Linkage group LG8"/>
</dbReference>
<feature type="region of interest" description="Disordered" evidence="1">
    <location>
        <begin position="321"/>
        <end position="359"/>
    </location>
</feature>
<feature type="compositionally biased region" description="Basic and acidic residues" evidence="1">
    <location>
        <begin position="170"/>
        <end position="196"/>
    </location>
</feature>
<dbReference type="EMBL" id="AHAT01036295">
    <property type="status" value="NOT_ANNOTATED_CDS"/>
    <property type="molecule type" value="Genomic_DNA"/>
</dbReference>
<feature type="region of interest" description="Disordered" evidence="1">
    <location>
        <begin position="428"/>
        <end position="489"/>
    </location>
</feature>
<dbReference type="Bgee" id="ENSLOCG00000016420">
    <property type="expression patterns" value="Expressed in muscle tissue and 13 other cell types or tissues"/>
</dbReference>
<feature type="domain" description="SFR19-like C-terminal" evidence="2">
    <location>
        <begin position="513"/>
        <end position="590"/>
    </location>
</feature>
<reference evidence="4" key="1">
    <citation type="submission" date="2011-12" db="EMBL/GenBank/DDBJ databases">
        <title>The Draft Genome of Lepisosteus oculatus.</title>
        <authorList>
            <consortium name="The Broad Institute Genome Assembly &amp; Analysis Group"/>
            <consortium name="Computational R&amp;D Group"/>
            <consortium name="and Sequencing Platform"/>
            <person name="Di Palma F."/>
            <person name="Alfoldi J."/>
            <person name="Johnson J."/>
            <person name="Berlin A."/>
            <person name="Gnerre S."/>
            <person name="Jaffe D."/>
            <person name="MacCallum I."/>
            <person name="Young S."/>
            <person name="Walker B.J."/>
            <person name="Lander E.S."/>
            <person name="Lindblad-Toh K."/>
        </authorList>
    </citation>
    <scope>NUCLEOTIDE SEQUENCE [LARGE SCALE GENOMIC DNA]</scope>
</reference>
<reference evidence="3" key="2">
    <citation type="submission" date="2025-08" db="UniProtKB">
        <authorList>
            <consortium name="Ensembl"/>
        </authorList>
    </citation>
    <scope>IDENTIFICATION</scope>
</reference>
<feature type="compositionally biased region" description="Polar residues" evidence="1">
    <location>
        <begin position="346"/>
        <end position="359"/>
    </location>
</feature>
<dbReference type="Ensembl" id="ENSLOCT00000020315.1">
    <property type="protein sequence ID" value="ENSLOCP00000020281.1"/>
    <property type="gene ID" value="ENSLOCG00000016420.1"/>
</dbReference>
<protein>
    <submittedName>
        <fullName evidence="3">SR-related CTD associated factor 11</fullName>
    </submittedName>
</protein>
<dbReference type="HOGENOM" id="CLU_005291_1_0_1"/>
<reference evidence="3" key="3">
    <citation type="submission" date="2025-09" db="UniProtKB">
        <authorList>
            <consortium name="Ensembl"/>
        </authorList>
    </citation>
    <scope>IDENTIFICATION</scope>
</reference>
<dbReference type="EMBL" id="AHAT01036296">
    <property type="status" value="NOT_ANNOTATED_CDS"/>
    <property type="molecule type" value="Genomic_DNA"/>
</dbReference>
<evidence type="ECO:0000259" key="2">
    <source>
        <dbReference type="Pfam" id="PF23030"/>
    </source>
</evidence>
<feature type="compositionally biased region" description="Basic and acidic residues" evidence="1">
    <location>
        <begin position="203"/>
        <end position="212"/>
    </location>
</feature>
<keyword evidence="4" id="KW-1185">Reference proteome</keyword>
<feature type="compositionally biased region" description="Polar residues" evidence="1">
    <location>
        <begin position="458"/>
        <end position="472"/>
    </location>
</feature>
<organism evidence="3 4">
    <name type="scientific">Lepisosteus oculatus</name>
    <name type="common">Spotted gar</name>
    <dbReference type="NCBI Taxonomy" id="7918"/>
    <lineage>
        <taxon>Eukaryota</taxon>
        <taxon>Metazoa</taxon>
        <taxon>Chordata</taxon>
        <taxon>Craniata</taxon>
        <taxon>Vertebrata</taxon>
        <taxon>Euteleostomi</taxon>
        <taxon>Actinopterygii</taxon>
        <taxon>Neopterygii</taxon>
        <taxon>Holostei</taxon>
        <taxon>Semionotiformes</taxon>
        <taxon>Lepisosteidae</taxon>
        <taxon>Lepisosteus</taxon>
    </lineage>
</organism>
<evidence type="ECO:0000313" key="3">
    <source>
        <dbReference type="Ensembl" id="ENSLOCP00000020281.1"/>
    </source>
</evidence>
<dbReference type="AlphaFoldDB" id="W5NI22"/>
<dbReference type="PANTHER" id="PTHR47048:SF1">
    <property type="entry name" value="PROTEIN SCAF11"/>
    <property type="match status" value="1"/>
</dbReference>
<feature type="compositionally biased region" description="Basic and acidic residues" evidence="1">
    <location>
        <begin position="72"/>
        <end position="91"/>
    </location>
</feature>
<name>W5NI22_LEPOC</name>
<proteinExistence type="predicted"/>
<dbReference type="GeneTree" id="ENSGT00950000183205"/>
<feature type="compositionally biased region" description="Low complexity" evidence="1">
    <location>
        <begin position="260"/>
        <end position="275"/>
    </location>
</feature>
<evidence type="ECO:0000256" key="1">
    <source>
        <dbReference type="SAM" id="MobiDB-lite"/>
    </source>
</evidence>
<sequence>MEQKTPDETTESSTTEQKEPEKKEGRQRKSRFHSPSTTWSPKRDSKKERRRSRSRSRERDATPPTRRRSRTRSRDRESDSHRRDRSRERERRGRRRSRSRSRSRTYGRGSSSERTERGGHSPWRRDRWSNDSWRSSRGNDRQRRSDQEKQSDFLGKESNEPDSGGYAEIPPERGRTENPDWVKEKVKSDLELRSRDTGVLNESRWDENKNDGAGDSWNRSFSPGGWKSDRGRGGGSGRGGGFRGGFGQAEPIENRWQPRNSFSGISNNSGNDSYSRFNENRHNRRKGDQDFVAEPPVDRSGWSSASSWAVRRTLPADVQNYYSRKGRNSSGSQGGWMKQEEETPGQDATVNEQNSQPGDCQQLPVNVMHHQMNVIPQPVNPQPINPQPVNILQFPMGVPTPAMNIQPAPFNMSHQLPVHIHSAVPLMQVPAPGSQGLPPPPPPPPPTQQASFVAPQLDSKQPQAVTSAQGGNKFSAPLLPNPTKVPGSAVQGPPSIILPSSTTQSSAAGKSILSKKLQIQERAIQEVKLAIKPYYQNKDITKDEYKEIVRKAVDKICHSKSGEVNSAKVANLVKAYVDKYKHARKNKTEDHGKSCQKS</sequence>
<dbReference type="InterPro" id="IPR057031">
    <property type="entry name" value="SFR19-like_C"/>
</dbReference>
<dbReference type="PANTHER" id="PTHR47048">
    <property type="entry name" value="PROTEIN SCAF11"/>
    <property type="match status" value="1"/>
</dbReference>
<accession>W5NI22</accession>
<feature type="compositionally biased region" description="Gly residues" evidence="1">
    <location>
        <begin position="233"/>
        <end position="247"/>
    </location>
</feature>
<feature type="compositionally biased region" description="Basic and acidic residues" evidence="1">
    <location>
        <begin position="278"/>
        <end position="289"/>
    </location>
</feature>
<evidence type="ECO:0000313" key="4">
    <source>
        <dbReference type="Proteomes" id="UP000018468"/>
    </source>
</evidence>
<feature type="compositionally biased region" description="Basic residues" evidence="1">
    <location>
        <begin position="92"/>
        <end position="105"/>
    </location>
</feature>
<feature type="compositionally biased region" description="Basic and acidic residues" evidence="1">
    <location>
        <begin position="111"/>
        <end position="129"/>
    </location>
</feature>
<dbReference type="Pfam" id="PF23030">
    <property type="entry name" value="SCAF11-like_C"/>
    <property type="match status" value="1"/>
</dbReference>
<feature type="compositionally biased region" description="Basic and acidic residues" evidence="1">
    <location>
        <begin position="137"/>
        <end position="159"/>
    </location>
</feature>
<feature type="compositionally biased region" description="Pro residues" evidence="1">
    <location>
        <begin position="437"/>
        <end position="447"/>
    </location>
</feature>
<feature type="region of interest" description="Disordered" evidence="1">
    <location>
        <begin position="1"/>
        <end position="306"/>
    </location>
</feature>